<dbReference type="InterPro" id="IPR003439">
    <property type="entry name" value="ABC_transporter-like_ATP-bd"/>
</dbReference>
<keyword evidence="3" id="KW-0547">Nucleotide-binding</keyword>
<dbReference type="InterPro" id="IPR017871">
    <property type="entry name" value="ABC_transporter-like_CS"/>
</dbReference>
<evidence type="ECO:0000256" key="4">
    <source>
        <dbReference type="ARBA" id="ARBA00022840"/>
    </source>
</evidence>
<dbReference type="Proteomes" id="UP001321486">
    <property type="component" value="Chromosome"/>
</dbReference>
<dbReference type="PANTHER" id="PTHR43553">
    <property type="entry name" value="HEAVY METAL TRANSPORTER"/>
    <property type="match status" value="1"/>
</dbReference>
<dbReference type="Gene3D" id="3.40.50.300">
    <property type="entry name" value="P-loop containing nucleotide triphosphate hydrolases"/>
    <property type="match status" value="1"/>
</dbReference>
<dbReference type="InterPro" id="IPR015856">
    <property type="entry name" value="ABC_transpr_CbiO/EcfA_su"/>
</dbReference>
<name>A0ABN6XYJ5_9MICO</name>
<dbReference type="EMBL" id="AP027732">
    <property type="protein sequence ID" value="BDZ49944.1"/>
    <property type="molecule type" value="Genomic_DNA"/>
</dbReference>
<gene>
    <name evidence="7" type="ORF">GCM10025867_21850</name>
</gene>
<dbReference type="Pfam" id="PF00005">
    <property type="entry name" value="ABC_tran"/>
    <property type="match status" value="1"/>
</dbReference>
<organism evidence="7 8">
    <name type="scientific">Frondihabitans sucicola</name>
    <dbReference type="NCBI Taxonomy" id="1268041"/>
    <lineage>
        <taxon>Bacteria</taxon>
        <taxon>Bacillati</taxon>
        <taxon>Actinomycetota</taxon>
        <taxon>Actinomycetes</taxon>
        <taxon>Micrococcales</taxon>
        <taxon>Microbacteriaceae</taxon>
        <taxon>Frondihabitans</taxon>
    </lineage>
</organism>
<evidence type="ECO:0000313" key="7">
    <source>
        <dbReference type="EMBL" id="BDZ49944.1"/>
    </source>
</evidence>
<evidence type="ECO:0000256" key="2">
    <source>
        <dbReference type="ARBA" id="ARBA00022448"/>
    </source>
</evidence>
<dbReference type="CDD" id="cd03225">
    <property type="entry name" value="ABC_cobalt_CbiO_domain1"/>
    <property type="match status" value="1"/>
</dbReference>
<evidence type="ECO:0000313" key="8">
    <source>
        <dbReference type="Proteomes" id="UP001321486"/>
    </source>
</evidence>
<evidence type="ECO:0000256" key="5">
    <source>
        <dbReference type="SAM" id="MobiDB-lite"/>
    </source>
</evidence>
<keyword evidence="8" id="KW-1185">Reference proteome</keyword>
<feature type="region of interest" description="Disordered" evidence="5">
    <location>
        <begin position="219"/>
        <end position="242"/>
    </location>
</feature>
<comment type="similarity">
    <text evidence="1">Belongs to the ABC transporter superfamily.</text>
</comment>
<dbReference type="PROSITE" id="PS00211">
    <property type="entry name" value="ABC_TRANSPORTER_1"/>
    <property type="match status" value="1"/>
</dbReference>
<dbReference type="SMART" id="SM00382">
    <property type="entry name" value="AAA"/>
    <property type="match status" value="1"/>
</dbReference>
<dbReference type="PROSITE" id="PS50893">
    <property type="entry name" value="ABC_TRANSPORTER_2"/>
    <property type="match status" value="1"/>
</dbReference>
<sequence>MPVADGIGARIVAGRALAVTGPNGAGKSTLALTLAGLLPEVSGELTASRVLADGAASSPIRWRSRELLTRIGTVFQDPEHQFLAGTVRDELAVGPRALRLGSRETADRVDELLERLRLDHLAGANPFTLSGGEKRRLSVATVLVARPSILVLDEPTFGQDARTWRELVALAAELLDDGSAVVAVTHDADFVDVLADDVLELGTARAHVAARRLSASRAARNPATRLQQTAASAVSGTAGARS</sequence>
<evidence type="ECO:0000256" key="1">
    <source>
        <dbReference type="ARBA" id="ARBA00005417"/>
    </source>
</evidence>
<keyword evidence="2" id="KW-0813">Transport</keyword>
<evidence type="ECO:0000259" key="6">
    <source>
        <dbReference type="PROSITE" id="PS50893"/>
    </source>
</evidence>
<dbReference type="InterPro" id="IPR003593">
    <property type="entry name" value="AAA+_ATPase"/>
</dbReference>
<accession>A0ABN6XYJ5</accession>
<keyword evidence="4" id="KW-0067">ATP-binding</keyword>
<dbReference type="InterPro" id="IPR050095">
    <property type="entry name" value="ECF_ABC_transporter_ATP-bd"/>
</dbReference>
<reference evidence="8" key="1">
    <citation type="journal article" date="2019" name="Int. J. Syst. Evol. Microbiol.">
        <title>The Global Catalogue of Microorganisms (GCM) 10K type strain sequencing project: providing services to taxonomists for standard genome sequencing and annotation.</title>
        <authorList>
            <consortium name="The Broad Institute Genomics Platform"/>
            <consortium name="The Broad Institute Genome Sequencing Center for Infectious Disease"/>
            <person name="Wu L."/>
            <person name="Ma J."/>
        </authorList>
    </citation>
    <scope>NUCLEOTIDE SEQUENCE [LARGE SCALE GENOMIC DNA]</scope>
    <source>
        <strain evidence="8">NBRC 108728</strain>
    </source>
</reference>
<dbReference type="SUPFAM" id="SSF52540">
    <property type="entry name" value="P-loop containing nucleoside triphosphate hydrolases"/>
    <property type="match status" value="1"/>
</dbReference>
<proteinExistence type="inferred from homology"/>
<evidence type="ECO:0000256" key="3">
    <source>
        <dbReference type="ARBA" id="ARBA00022741"/>
    </source>
</evidence>
<dbReference type="InterPro" id="IPR027417">
    <property type="entry name" value="P-loop_NTPase"/>
</dbReference>
<feature type="domain" description="ABC transporter" evidence="6">
    <location>
        <begin position="1"/>
        <end position="228"/>
    </location>
</feature>
<protein>
    <recommendedName>
        <fullName evidence="6">ABC transporter domain-containing protein</fullName>
    </recommendedName>
</protein>